<dbReference type="EMBL" id="UOEU01000068">
    <property type="protein sequence ID" value="VAW30591.1"/>
    <property type="molecule type" value="Genomic_DNA"/>
</dbReference>
<evidence type="ECO:0000313" key="1">
    <source>
        <dbReference type="EMBL" id="VAW30591.1"/>
    </source>
</evidence>
<name>A0A3B0UHS9_9ZZZZ</name>
<organism evidence="1">
    <name type="scientific">hydrothermal vent metagenome</name>
    <dbReference type="NCBI Taxonomy" id="652676"/>
    <lineage>
        <taxon>unclassified sequences</taxon>
        <taxon>metagenomes</taxon>
        <taxon>ecological metagenomes</taxon>
    </lineage>
</organism>
<proteinExistence type="predicted"/>
<accession>A0A3B0UHS9</accession>
<reference evidence="1" key="1">
    <citation type="submission" date="2018-06" db="EMBL/GenBank/DDBJ databases">
        <authorList>
            <person name="Zhirakovskaya E."/>
        </authorList>
    </citation>
    <scope>NUCLEOTIDE SEQUENCE</scope>
</reference>
<dbReference type="AlphaFoldDB" id="A0A3B0UHS9"/>
<protein>
    <submittedName>
        <fullName evidence="1">Uncharacterized protein</fullName>
    </submittedName>
</protein>
<gene>
    <name evidence="1" type="ORF">MNBD_CHLOROFLEXI01-1419</name>
</gene>
<sequence>MLIRKPCLQASKVNLYGSNVLISVTLCGNVYLWAKSDAEITPNNHKKAFDIQTDGQNYLFPYAKLDIQPLPDNRINKIYIDAELGNKAFTYELESGDGGTVHIDHVLEYNRNPRYLRDMLLYKLTRVVQERVQESPLSKRELIRRLETSPAQFSNEYQKIH</sequence>